<feature type="compositionally biased region" description="Pro residues" evidence="1">
    <location>
        <begin position="1"/>
        <end position="11"/>
    </location>
</feature>
<evidence type="ECO:0000256" key="1">
    <source>
        <dbReference type="SAM" id="MobiDB-lite"/>
    </source>
</evidence>
<reference evidence="2 3" key="1">
    <citation type="submission" date="2016-10" db="EMBL/GenBank/DDBJ databases">
        <authorList>
            <person name="de Groot N.N."/>
        </authorList>
    </citation>
    <scope>NUCLEOTIDE SEQUENCE [LARGE SCALE GENOMIC DNA]</scope>
    <source>
        <strain evidence="2 3">CGMCC 4.1859</strain>
    </source>
</reference>
<accession>A0A1G7KCG3</accession>
<protein>
    <submittedName>
        <fullName evidence="2">Uncharacterized protein</fullName>
    </submittedName>
</protein>
<dbReference type="EMBL" id="FNAX01000007">
    <property type="protein sequence ID" value="SDF34549.1"/>
    <property type="molecule type" value="Genomic_DNA"/>
</dbReference>
<sequence length="67" mass="7056">MTVPLPLPLPLPLDGDGDGDGQVHSNGWARAGSPFGTRSFYGVREQNSADSRARSRPGSANASVFTR</sequence>
<gene>
    <name evidence="2" type="ORF">SAMN05216260_107252</name>
</gene>
<evidence type="ECO:0000313" key="3">
    <source>
        <dbReference type="Proteomes" id="UP000198614"/>
    </source>
</evidence>
<organism evidence="2 3">
    <name type="scientific">Streptomyces griseoaurantiacus</name>
    <dbReference type="NCBI Taxonomy" id="68213"/>
    <lineage>
        <taxon>Bacteria</taxon>
        <taxon>Bacillati</taxon>
        <taxon>Actinomycetota</taxon>
        <taxon>Actinomycetes</taxon>
        <taxon>Kitasatosporales</taxon>
        <taxon>Streptomycetaceae</taxon>
        <taxon>Streptomyces</taxon>
        <taxon>Streptomyces aurantiacus group</taxon>
    </lineage>
</organism>
<dbReference type="Proteomes" id="UP000198614">
    <property type="component" value="Unassembled WGS sequence"/>
</dbReference>
<feature type="region of interest" description="Disordered" evidence="1">
    <location>
        <begin position="1"/>
        <end position="67"/>
    </location>
</feature>
<dbReference type="AlphaFoldDB" id="A0A1G7KCG3"/>
<feature type="compositionally biased region" description="Polar residues" evidence="1">
    <location>
        <begin position="58"/>
        <end position="67"/>
    </location>
</feature>
<name>A0A1G7KCG3_9ACTN</name>
<proteinExistence type="predicted"/>
<evidence type="ECO:0000313" key="2">
    <source>
        <dbReference type="EMBL" id="SDF34549.1"/>
    </source>
</evidence>